<proteinExistence type="predicted"/>
<feature type="domain" description="Cupin type-2" evidence="1">
    <location>
        <begin position="36"/>
        <end position="86"/>
    </location>
</feature>
<evidence type="ECO:0000259" key="1">
    <source>
        <dbReference type="Pfam" id="PF07883"/>
    </source>
</evidence>
<dbReference type="GO" id="GO:0051213">
    <property type="term" value="F:dioxygenase activity"/>
    <property type="evidence" value="ECO:0007669"/>
    <property type="project" value="UniProtKB-KW"/>
</dbReference>
<comment type="caution">
    <text evidence="2">The sequence shown here is derived from an EMBL/GenBank/DDBJ whole genome shotgun (WGS) entry which is preliminary data.</text>
</comment>
<keyword evidence="2" id="KW-0560">Oxidoreductase</keyword>
<dbReference type="InterPro" id="IPR013096">
    <property type="entry name" value="Cupin_2"/>
</dbReference>
<keyword evidence="2" id="KW-0223">Dioxygenase</keyword>
<dbReference type="Gene3D" id="2.60.120.10">
    <property type="entry name" value="Jelly Rolls"/>
    <property type="match status" value="1"/>
</dbReference>
<dbReference type="Pfam" id="PF07883">
    <property type="entry name" value="Cupin_2"/>
    <property type="match status" value="1"/>
</dbReference>
<dbReference type="Proteomes" id="UP000622552">
    <property type="component" value="Unassembled WGS sequence"/>
</dbReference>
<gene>
    <name evidence="2" type="ORF">IW245_001628</name>
</gene>
<reference evidence="2" key="1">
    <citation type="submission" date="2020-11" db="EMBL/GenBank/DDBJ databases">
        <title>Sequencing the genomes of 1000 actinobacteria strains.</title>
        <authorList>
            <person name="Klenk H.-P."/>
        </authorList>
    </citation>
    <scope>NUCLEOTIDE SEQUENCE</scope>
    <source>
        <strain evidence="2">DSM 45356</strain>
    </source>
</reference>
<protein>
    <submittedName>
        <fullName evidence="2">Quercetin dioxygenase-like cupin family protein</fullName>
    </submittedName>
</protein>
<evidence type="ECO:0000313" key="2">
    <source>
        <dbReference type="EMBL" id="MBG6135434.1"/>
    </source>
</evidence>
<keyword evidence="3" id="KW-1185">Reference proteome</keyword>
<evidence type="ECO:0000313" key="3">
    <source>
        <dbReference type="Proteomes" id="UP000622552"/>
    </source>
</evidence>
<organism evidence="2 3">
    <name type="scientific">Longispora fulva</name>
    <dbReference type="NCBI Taxonomy" id="619741"/>
    <lineage>
        <taxon>Bacteria</taxon>
        <taxon>Bacillati</taxon>
        <taxon>Actinomycetota</taxon>
        <taxon>Actinomycetes</taxon>
        <taxon>Micromonosporales</taxon>
        <taxon>Micromonosporaceae</taxon>
        <taxon>Longispora</taxon>
    </lineage>
</organism>
<dbReference type="RefSeq" id="WP_197002542.1">
    <property type="nucleotide sequence ID" value="NZ_BONS01000003.1"/>
</dbReference>
<dbReference type="InterPro" id="IPR011051">
    <property type="entry name" value="RmlC_Cupin_sf"/>
</dbReference>
<dbReference type="AlphaFoldDB" id="A0A8J7GLW2"/>
<accession>A0A8J7GLW2</accession>
<name>A0A8J7GLW2_9ACTN</name>
<dbReference type="InterPro" id="IPR014710">
    <property type="entry name" value="RmlC-like_jellyroll"/>
</dbReference>
<sequence length="123" mass="12825">MPVIHPSDAVVYEIHGSTFTSYAAPRSGSAELCAWRVDVPAGVTGVAHRVTREEILHITAGSATVTLDDEKQDVTVGDVIIVPAGSLFGIDTGAEALSAWVNTSVGLRAALADGSWLTPPWTV</sequence>
<dbReference type="SUPFAM" id="SSF51182">
    <property type="entry name" value="RmlC-like cupins"/>
    <property type="match status" value="1"/>
</dbReference>
<dbReference type="EMBL" id="JADOUF010000001">
    <property type="protein sequence ID" value="MBG6135434.1"/>
    <property type="molecule type" value="Genomic_DNA"/>
</dbReference>